<comment type="caution">
    <text evidence="2">The sequence shown here is derived from an EMBL/GenBank/DDBJ whole genome shotgun (WGS) entry which is preliminary data.</text>
</comment>
<gene>
    <name evidence="2" type="ORF">SPF06_20435</name>
</gene>
<evidence type="ECO:0000313" key="2">
    <source>
        <dbReference type="EMBL" id="MEA5457096.1"/>
    </source>
</evidence>
<dbReference type="SUPFAM" id="SSF55961">
    <property type="entry name" value="Bet v1-like"/>
    <property type="match status" value="1"/>
</dbReference>
<dbReference type="EMBL" id="JAYGGQ010000021">
    <property type="protein sequence ID" value="MEA5457096.1"/>
    <property type="molecule type" value="Genomic_DNA"/>
</dbReference>
<keyword evidence="3" id="KW-1185">Reference proteome</keyword>
<sequence>MEPLFSHRPDSAVPDAAPGPPPSRVYRLAVPAPRDVVFSAFVGDLHLWWPANYTGFGAGTYAYVDEGIIGEESEAGESQVWGAVAEEAPGEFIQFAWTLAWRSEVPTRVRVDFADAESSDALPDGGTVMTFTHDGWAAGAEGRAQYEKYSEWPIILGRFAAYFGVPEDSVEPLA</sequence>
<dbReference type="Gene3D" id="3.30.530.20">
    <property type="match status" value="1"/>
</dbReference>
<reference evidence="2 3" key="1">
    <citation type="submission" date="2023-12" db="EMBL/GenBank/DDBJ databases">
        <title>Sinomonas terricola sp. nov, isolated from litchi orchard soil in Guangdong, PR China.</title>
        <authorList>
            <person name="Jiaxin W."/>
            <person name="Yang Z."/>
            <person name="Honghui Z."/>
        </authorList>
    </citation>
    <scope>NUCLEOTIDE SEQUENCE [LARGE SCALE GENOMIC DNA]</scope>
    <source>
        <strain evidence="2 3">JGH33</strain>
    </source>
</reference>
<dbReference type="Proteomes" id="UP001304769">
    <property type="component" value="Unassembled WGS sequence"/>
</dbReference>
<evidence type="ECO:0000256" key="1">
    <source>
        <dbReference type="SAM" id="MobiDB-lite"/>
    </source>
</evidence>
<evidence type="ECO:0000313" key="3">
    <source>
        <dbReference type="Proteomes" id="UP001304769"/>
    </source>
</evidence>
<dbReference type="InterPro" id="IPR023393">
    <property type="entry name" value="START-like_dom_sf"/>
</dbReference>
<accession>A0ABU5TBN1</accession>
<organism evidence="2 3">
    <name type="scientific">Sinomonas terricola</name>
    <dbReference type="NCBI Taxonomy" id="3110330"/>
    <lineage>
        <taxon>Bacteria</taxon>
        <taxon>Bacillati</taxon>
        <taxon>Actinomycetota</taxon>
        <taxon>Actinomycetes</taxon>
        <taxon>Micrococcales</taxon>
        <taxon>Micrococcaceae</taxon>
        <taxon>Sinomonas</taxon>
    </lineage>
</organism>
<evidence type="ECO:0008006" key="4">
    <source>
        <dbReference type="Google" id="ProtNLM"/>
    </source>
</evidence>
<feature type="region of interest" description="Disordered" evidence="1">
    <location>
        <begin position="1"/>
        <end position="20"/>
    </location>
</feature>
<feature type="compositionally biased region" description="Basic and acidic residues" evidence="1">
    <location>
        <begin position="1"/>
        <end position="10"/>
    </location>
</feature>
<proteinExistence type="predicted"/>
<name>A0ABU5TBN1_9MICC</name>
<protein>
    <recommendedName>
        <fullName evidence="4">ATPase</fullName>
    </recommendedName>
</protein>
<dbReference type="RefSeq" id="WP_323281007.1">
    <property type="nucleotide sequence ID" value="NZ_JAYGGQ010000021.1"/>
</dbReference>